<reference evidence="2 3" key="1">
    <citation type="submission" date="2021-01" db="EMBL/GenBank/DDBJ databases">
        <title>Whole genome shotgun sequence of Asanoa siamensis NBRC 107932.</title>
        <authorList>
            <person name="Komaki H."/>
            <person name="Tamura T."/>
        </authorList>
    </citation>
    <scope>NUCLEOTIDE SEQUENCE [LARGE SCALE GENOMIC DNA]</scope>
    <source>
        <strain evidence="2 3">NBRC 107932</strain>
    </source>
</reference>
<dbReference type="InterPro" id="IPR014747">
    <property type="entry name" value="Bac_photo_RC_H_C"/>
</dbReference>
<dbReference type="EMBL" id="BONE01000051">
    <property type="protein sequence ID" value="GIF75966.1"/>
    <property type="molecule type" value="Genomic_DNA"/>
</dbReference>
<name>A0ABQ4CXH1_9ACTN</name>
<feature type="domain" description="PRC-barrel" evidence="1">
    <location>
        <begin position="22"/>
        <end position="89"/>
    </location>
</feature>
<dbReference type="PANTHER" id="PTHR36505">
    <property type="entry name" value="BLR1072 PROTEIN"/>
    <property type="match status" value="1"/>
</dbReference>
<dbReference type="RefSeq" id="WP_203716805.1">
    <property type="nucleotide sequence ID" value="NZ_BONE01000051.1"/>
</dbReference>
<organism evidence="2 3">
    <name type="scientific">Asanoa siamensis</name>
    <dbReference type="NCBI Taxonomy" id="926357"/>
    <lineage>
        <taxon>Bacteria</taxon>
        <taxon>Bacillati</taxon>
        <taxon>Actinomycetota</taxon>
        <taxon>Actinomycetes</taxon>
        <taxon>Micromonosporales</taxon>
        <taxon>Micromonosporaceae</taxon>
        <taxon>Asanoa</taxon>
    </lineage>
</organism>
<dbReference type="Proteomes" id="UP000604117">
    <property type="component" value="Unassembled WGS sequence"/>
</dbReference>
<accession>A0ABQ4CXH1</accession>
<dbReference type="SUPFAM" id="SSF50346">
    <property type="entry name" value="PRC-barrel domain"/>
    <property type="match status" value="1"/>
</dbReference>
<proteinExistence type="predicted"/>
<evidence type="ECO:0000313" key="3">
    <source>
        <dbReference type="Proteomes" id="UP000604117"/>
    </source>
</evidence>
<protein>
    <recommendedName>
        <fullName evidence="1">PRC-barrel domain-containing protein</fullName>
    </recommendedName>
</protein>
<comment type="caution">
    <text evidence="2">The sequence shown here is derived from an EMBL/GenBank/DDBJ whole genome shotgun (WGS) entry which is preliminary data.</text>
</comment>
<dbReference type="PANTHER" id="PTHR36505:SF1">
    <property type="entry name" value="BLR1072 PROTEIN"/>
    <property type="match status" value="1"/>
</dbReference>
<sequence length="138" mass="15332">MPENKVLINLSDTTQTVADPWEDIRGMHVKDSDGTDIGTVEDLLIDADEQRVQFLRVEHGGILGFGATASFVPVESVAEVAEGEVRITQSSDHVAGAPRYDPELSDQGEYYGSVYGYYGYPPFWMAGYIYPPFPPRQR</sequence>
<dbReference type="InterPro" id="IPR011033">
    <property type="entry name" value="PRC_barrel-like_sf"/>
</dbReference>
<evidence type="ECO:0000259" key="1">
    <source>
        <dbReference type="Pfam" id="PF05239"/>
    </source>
</evidence>
<dbReference type="Pfam" id="PF05239">
    <property type="entry name" value="PRC"/>
    <property type="match status" value="1"/>
</dbReference>
<gene>
    <name evidence="2" type="ORF">Asi02nite_54840</name>
</gene>
<evidence type="ECO:0000313" key="2">
    <source>
        <dbReference type="EMBL" id="GIF75966.1"/>
    </source>
</evidence>
<dbReference type="Gene3D" id="3.90.50.10">
    <property type="entry name" value="Photosynthetic Reaction Center, subunit H, domain 2"/>
    <property type="match status" value="1"/>
</dbReference>
<keyword evidence="3" id="KW-1185">Reference proteome</keyword>
<dbReference type="InterPro" id="IPR027275">
    <property type="entry name" value="PRC-brl_dom"/>
</dbReference>